<dbReference type="InParanoid" id="A0A074Y9J4"/>
<sequence>MKKSFRHVLPLKTSPHNTRKGSDAKTRLSTLDISQGRDVVLELRCHKFFAHRAVLSENSPFFKRAFNSKFSVATSLMFSLDDIDDDPEIVATILNHVYHVHNEDIPTLSAGHFTLDKKTEFCYSVYMTADKYDCPLVRQEVCRRFFNATGALVKQSGSTSTLTPIVATICGPKALQLTDLSLEQCMLKICAVYIDAFVLDRGFIRELGQGNVLSIGNHEKLDALLSHRHGTDVSVLPDIQAHLERYGHLRRLSSMWSQG</sequence>
<dbReference type="Proteomes" id="UP000030641">
    <property type="component" value="Unassembled WGS sequence"/>
</dbReference>
<feature type="region of interest" description="Disordered" evidence="1">
    <location>
        <begin position="1"/>
        <end position="25"/>
    </location>
</feature>
<dbReference type="Pfam" id="PF00651">
    <property type="entry name" value="BTB"/>
    <property type="match status" value="1"/>
</dbReference>
<dbReference type="InterPro" id="IPR000210">
    <property type="entry name" value="BTB/POZ_dom"/>
</dbReference>
<evidence type="ECO:0000313" key="4">
    <source>
        <dbReference type="Proteomes" id="UP000030641"/>
    </source>
</evidence>
<evidence type="ECO:0000256" key="1">
    <source>
        <dbReference type="SAM" id="MobiDB-lite"/>
    </source>
</evidence>
<proteinExistence type="predicted"/>
<feature type="domain" description="BTB" evidence="2">
    <location>
        <begin position="37"/>
        <end position="98"/>
    </location>
</feature>
<dbReference type="AlphaFoldDB" id="A0A074Y9J4"/>
<dbReference type="RefSeq" id="XP_013339287.1">
    <property type="nucleotide sequence ID" value="XM_013483833.1"/>
</dbReference>
<dbReference type="OrthoDB" id="6359816at2759"/>
<name>A0A074Y9J4_AURSE</name>
<dbReference type="SMART" id="SM00225">
    <property type="entry name" value="BTB"/>
    <property type="match status" value="1"/>
</dbReference>
<dbReference type="Gene3D" id="3.30.710.10">
    <property type="entry name" value="Potassium Channel Kv1.1, Chain A"/>
    <property type="match status" value="1"/>
</dbReference>
<protein>
    <recommendedName>
        <fullName evidence="2">BTB domain-containing protein</fullName>
    </recommendedName>
</protein>
<dbReference type="InterPro" id="IPR011333">
    <property type="entry name" value="SKP1/BTB/POZ_sf"/>
</dbReference>
<dbReference type="EMBL" id="KL584785">
    <property type="protein sequence ID" value="KEQ90862.1"/>
    <property type="molecule type" value="Genomic_DNA"/>
</dbReference>
<dbReference type="PROSITE" id="PS50097">
    <property type="entry name" value="BTB"/>
    <property type="match status" value="1"/>
</dbReference>
<dbReference type="STRING" id="1043005.A0A074Y9J4"/>
<dbReference type="GeneID" id="25372207"/>
<organism evidence="3 4">
    <name type="scientific">Aureobasidium subglaciale (strain EXF-2481)</name>
    <name type="common">Aureobasidium pullulans var. subglaciale</name>
    <dbReference type="NCBI Taxonomy" id="1043005"/>
    <lineage>
        <taxon>Eukaryota</taxon>
        <taxon>Fungi</taxon>
        <taxon>Dikarya</taxon>
        <taxon>Ascomycota</taxon>
        <taxon>Pezizomycotina</taxon>
        <taxon>Dothideomycetes</taxon>
        <taxon>Dothideomycetidae</taxon>
        <taxon>Dothideales</taxon>
        <taxon>Saccotheciaceae</taxon>
        <taxon>Aureobasidium</taxon>
    </lineage>
</organism>
<evidence type="ECO:0000313" key="3">
    <source>
        <dbReference type="EMBL" id="KEQ90862.1"/>
    </source>
</evidence>
<dbReference type="SUPFAM" id="SSF54695">
    <property type="entry name" value="POZ domain"/>
    <property type="match status" value="1"/>
</dbReference>
<accession>A0A074Y9J4</accession>
<dbReference type="HOGENOM" id="CLU_1073568_0_0_1"/>
<dbReference type="CDD" id="cd18186">
    <property type="entry name" value="BTB_POZ_ZBTB_KLHL-like"/>
    <property type="match status" value="1"/>
</dbReference>
<evidence type="ECO:0000259" key="2">
    <source>
        <dbReference type="PROSITE" id="PS50097"/>
    </source>
</evidence>
<keyword evidence="4" id="KW-1185">Reference proteome</keyword>
<reference evidence="3 4" key="1">
    <citation type="journal article" date="2014" name="BMC Genomics">
        <title>Genome sequencing of four Aureobasidium pullulans varieties: biotechnological potential, stress tolerance, and description of new species.</title>
        <authorList>
            <person name="Gostin Ar C."/>
            <person name="Ohm R.A."/>
            <person name="Kogej T."/>
            <person name="Sonjak S."/>
            <person name="Turk M."/>
            <person name="Zajc J."/>
            <person name="Zalar P."/>
            <person name="Grube M."/>
            <person name="Sun H."/>
            <person name="Han J."/>
            <person name="Sharma A."/>
            <person name="Chiniquy J."/>
            <person name="Ngan C.Y."/>
            <person name="Lipzen A."/>
            <person name="Barry K."/>
            <person name="Grigoriev I.V."/>
            <person name="Gunde-Cimerman N."/>
        </authorList>
    </citation>
    <scope>NUCLEOTIDE SEQUENCE [LARGE SCALE GENOMIC DNA]</scope>
    <source>
        <strain evidence="3 4">EXF-2481</strain>
    </source>
</reference>
<gene>
    <name evidence="3" type="ORF">AUEXF2481DRAFT_9136</name>
</gene>